<evidence type="ECO:0000259" key="5">
    <source>
        <dbReference type="Pfam" id="PF07992"/>
    </source>
</evidence>
<keyword evidence="3" id="KW-0274">FAD</keyword>
<gene>
    <name evidence="6" type="ORF">PMYSY11_1808</name>
</gene>
<dbReference type="GO" id="GO:0003955">
    <property type="term" value="F:NAD(P)H dehydrogenase (quinone) activity"/>
    <property type="evidence" value="ECO:0007669"/>
    <property type="project" value="TreeGrafter"/>
</dbReference>
<evidence type="ECO:0000256" key="3">
    <source>
        <dbReference type="ARBA" id="ARBA00022827"/>
    </source>
</evidence>
<evidence type="ECO:0000256" key="1">
    <source>
        <dbReference type="ARBA" id="ARBA00001974"/>
    </source>
</evidence>
<dbReference type="InterPro" id="IPR051169">
    <property type="entry name" value="NADH-Q_oxidoreductase"/>
</dbReference>
<sequence length="358" mass="38678">MTQYDLILLGAGHAHLGVLRRWAMFERPQGRIALVSVGHHAWYSGMLPGLISGQHAADDCRVELAPLCRGAKVELIVDQVAALQADTRQVQLASGACLQGKWLSLNVGGALSQPTQSGTAIECLAVKPFESFLQGWQRWKDDPAPTAIIGGGAAGVELALAMARHVPHLALFCSGRLLSGHNAGLHLRALGHLRQRRVNVREYCPISHIENDQLFSEQQAVWQGARVLLASGAAALPWLAQSGLECDARGFVNIAPTLQSFSHPHVFAVGDCSALPGAMRSGVYAVRQGQVLANNLAAVLHGTPLRRYRPQRQSLALLATGDGGALLGWRNWSAGGQIFGRLKDYLDYGFIRRHQWQG</sequence>
<dbReference type="Gene3D" id="3.50.50.100">
    <property type="match status" value="1"/>
</dbReference>
<dbReference type="GO" id="GO:0019646">
    <property type="term" value="P:aerobic electron transport chain"/>
    <property type="evidence" value="ECO:0007669"/>
    <property type="project" value="TreeGrafter"/>
</dbReference>
<dbReference type="RefSeq" id="WP_150548070.1">
    <property type="nucleotide sequence ID" value="NZ_LR215729.2"/>
</dbReference>
<organism evidence="6">
    <name type="scientific">Pseudomonas marincola</name>
    <dbReference type="NCBI Taxonomy" id="437900"/>
    <lineage>
        <taxon>Bacteria</taxon>
        <taxon>Pseudomonadati</taxon>
        <taxon>Pseudomonadota</taxon>
        <taxon>Gammaproteobacteria</taxon>
        <taxon>Pseudomonadales</taxon>
        <taxon>Pseudomonadaceae</taxon>
        <taxon>Pseudomonas</taxon>
    </lineage>
</organism>
<dbReference type="PRINTS" id="PR00368">
    <property type="entry name" value="FADPNR"/>
</dbReference>
<dbReference type="PRINTS" id="PR00411">
    <property type="entry name" value="PNDRDTASEI"/>
</dbReference>
<dbReference type="SUPFAM" id="SSF51905">
    <property type="entry name" value="FAD/NAD(P)-binding domain"/>
    <property type="match status" value="2"/>
</dbReference>
<dbReference type="Pfam" id="PF07992">
    <property type="entry name" value="Pyr_redox_2"/>
    <property type="match status" value="1"/>
</dbReference>
<dbReference type="EMBL" id="LR215729">
    <property type="protein sequence ID" value="VEV96854.1"/>
    <property type="molecule type" value="Genomic_DNA"/>
</dbReference>
<reference evidence="6" key="1">
    <citation type="submission" date="2019-02" db="EMBL/GenBank/DDBJ databases">
        <authorList>
            <consortium name="Genoscope - CEA"/>
            <person name="William W."/>
        </authorList>
    </citation>
    <scope>NUCLEOTIDE SEQUENCE [LARGE SCALE GENOMIC DNA]</scope>
    <source>
        <strain evidence="6">YSy11</strain>
    </source>
</reference>
<proteinExistence type="predicted"/>
<dbReference type="InterPro" id="IPR036188">
    <property type="entry name" value="FAD/NAD-bd_sf"/>
</dbReference>
<keyword evidence="2" id="KW-0285">Flavoprotein</keyword>
<evidence type="ECO:0000256" key="4">
    <source>
        <dbReference type="ARBA" id="ARBA00023002"/>
    </source>
</evidence>
<keyword evidence="4" id="KW-0560">Oxidoreductase</keyword>
<accession>A0A653E291</accession>
<name>A0A653E291_9PSED</name>
<evidence type="ECO:0000313" key="6">
    <source>
        <dbReference type="EMBL" id="VEV96854.1"/>
    </source>
</evidence>
<protein>
    <submittedName>
        <fullName evidence="6">Pyridine nucleotide-disulfide oxidoreductase</fullName>
    </submittedName>
</protein>
<dbReference type="PANTHER" id="PTHR42913">
    <property type="entry name" value="APOPTOSIS-INDUCING FACTOR 1"/>
    <property type="match status" value="1"/>
</dbReference>
<dbReference type="PANTHER" id="PTHR42913:SF9">
    <property type="entry name" value="SLR1591 PROTEIN"/>
    <property type="match status" value="1"/>
</dbReference>
<comment type="cofactor">
    <cofactor evidence="1">
        <name>FAD</name>
        <dbReference type="ChEBI" id="CHEBI:57692"/>
    </cofactor>
</comment>
<evidence type="ECO:0000256" key="2">
    <source>
        <dbReference type="ARBA" id="ARBA00022630"/>
    </source>
</evidence>
<dbReference type="InterPro" id="IPR023753">
    <property type="entry name" value="FAD/NAD-binding_dom"/>
</dbReference>
<dbReference type="AlphaFoldDB" id="A0A653E291"/>
<feature type="domain" description="FAD/NAD(P)-binding" evidence="5">
    <location>
        <begin position="4"/>
        <end position="289"/>
    </location>
</feature>